<evidence type="ECO:0000256" key="6">
    <source>
        <dbReference type="ARBA" id="ARBA00013449"/>
    </source>
</evidence>
<comment type="catalytic activity">
    <reaction evidence="2">
        <text>2 a mycocerosyl-[mycocerosic acid synthase] + a phenolphthiocerol = a dimycocerosyl phenolphthiocerol + 2 holo-[mycocerosic acid synthase].</text>
        <dbReference type="EC" id="2.3.1.282"/>
    </reaction>
</comment>
<evidence type="ECO:0000256" key="9">
    <source>
        <dbReference type="ARBA" id="ARBA00023315"/>
    </source>
</evidence>
<comment type="catalytic activity">
    <reaction evidence="1">
        <text>2 a mycocerosyl-[mycocerosic acid synthase] + a phthiocerol = a dimycocerosyl phthiocerol + 2 holo-[mycocerosic acid synthase].</text>
        <dbReference type="EC" id="2.3.1.282"/>
    </reaction>
</comment>
<comment type="catalytic activity">
    <reaction evidence="3">
        <text>2 a mycocerosyl-[mycocerosic acid synthase] + a phthiodiolone = a dimycocerosyl phthiodiolone + 2 holo-[mycocerosic acid synthase].</text>
        <dbReference type="EC" id="2.3.1.282"/>
    </reaction>
</comment>
<sequence length="415" mass="44940">MFPGSVIRKLSRSEEVFAQYEVFTAVTVQLRGRVDADALSEAFDALVDAHPILASHLEPAAGGGWNLVADDMLHAGIVVQDGAGEAREIALDQSQTLLNMRLTLHEDRSELTIFLHHSIADGHHGAGLFDELFSRYTDVVTTGDPGPINPQPAPQPLEVVLEQRGVKKLGMTGVERFLPVMFAYDLPPSVKPTLVATPGLPQPVPVTRVRLTEQETADLVEFARENRVSVNTVVAAAILMTEWRLRETPHVPIPYVYPVDLRYFLSPPVAPTEATNLVGVATYLAEVGPDTDIVDLATDIGATFRADIADGVVQQSGLNFGVAFEGTPAGLPPLVFCTDVSALPSVRMPSGIELEGFRGQFYCSITVPLDFYGCGMSGDYLVIENHGHSPQRKDSLEAIREVLCTAPSDYGWAVE</sequence>
<dbReference type="InterPro" id="IPR023213">
    <property type="entry name" value="CAT-like_dom_sf"/>
</dbReference>
<evidence type="ECO:0000256" key="5">
    <source>
        <dbReference type="ARBA" id="ARBA00012866"/>
    </source>
</evidence>
<evidence type="ECO:0000256" key="2">
    <source>
        <dbReference type="ARBA" id="ARBA00000625"/>
    </source>
</evidence>
<keyword evidence="15" id="KW-1185">Reference proteome</keyword>
<dbReference type="SUPFAM" id="SSF52777">
    <property type="entry name" value="CoA-dependent acyltransferases"/>
    <property type="match status" value="2"/>
</dbReference>
<feature type="domain" description="Phthiocerol/phthiodiolone dimycocerosyl transferase C-terminal" evidence="13">
    <location>
        <begin position="202"/>
        <end position="371"/>
    </location>
</feature>
<dbReference type="Gene3D" id="3.30.559.30">
    <property type="entry name" value="Nonribosomal peptide synthetase, condensation domain"/>
    <property type="match status" value="1"/>
</dbReference>
<keyword evidence="7" id="KW-0443">Lipid metabolism</keyword>
<accession>A0A1X1X825</accession>
<dbReference type="EC" id="2.3.1.282" evidence="5"/>
<dbReference type="PANTHER" id="PTHR28037:SF1">
    <property type="entry name" value="ALCOHOL O-ACETYLTRANSFERASE 1-RELATED"/>
    <property type="match status" value="1"/>
</dbReference>
<gene>
    <name evidence="14" type="ORF">AWC08_15805</name>
</gene>
<dbReference type="Gene3D" id="3.30.559.10">
    <property type="entry name" value="Chloramphenicol acetyltransferase-like domain"/>
    <property type="match status" value="1"/>
</dbReference>
<reference evidence="14 15" key="1">
    <citation type="submission" date="2016-01" db="EMBL/GenBank/DDBJ databases">
        <title>The new phylogeny of the genus Mycobacterium.</title>
        <authorList>
            <person name="Tarcisio F."/>
            <person name="Conor M."/>
            <person name="Antonella G."/>
            <person name="Elisabetta G."/>
            <person name="Giulia F.S."/>
            <person name="Sara T."/>
            <person name="Anna F."/>
            <person name="Clotilde B."/>
            <person name="Roberto B."/>
            <person name="Veronica D.S."/>
            <person name="Fabio R."/>
            <person name="Monica P."/>
            <person name="Olivier J."/>
            <person name="Enrico T."/>
            <person name="Nicola S."/>
        </authorList>
    </citation>
    <scope>NUCLEOTIDE SEQUENCE [LARGE SCALE GENOMIC DNA]</scope>
    <source>
        <strain evidence="14 15">DSM 44160</strain>
    </source>
</reference>
<dbReference type="GO" id="GO:0016746">
    <property type="term" value="F:acyltransferase activity"/>
    <property type="evidence" value="ECO:0007669"/>
    <property type="project" value="UniProtKB-KW"/>
</dbReference>
<organism evidence="14 15">
    <name type="scientific">Mycobacterium gordonae</name>
    <dbReference type="NCBI Taxonomy" id="1778"/>
    <lineage>
        <taxon>Bacteria</taxon>
        <taxon>Bacillati</taxon>
        <taxon>Actinomycetota</taxon>
        <taxon>Actinomycetes</taxon>
        <taxon>Mycobacteriales</taxon>
        <taxon>Mycobacteriaceae</taxon>
        <taxon>Mycobacterium</taxon>
    </lineage>
</organism>
<evidence type="ECO:0000256" key="1">
    <source>
        <dbReference type="ARBA" id="ARBA00000026"/>
    </source>
</evidence>
<protein>
    <recommendedName>
        <fullName evidence="6">Phthiocerol/phthiodiolone dimycocerosyl transferase</fullName>
        <ecNumber evidence="5">2.3.1.282</ecNumber>
    </recommendedName>
    <alternativeName>
        <fullName evidence="12">Acyltransferase PapA5</fullName>
    </alternativeName>
    <alternativeName>
        <fullName evidence="10">Phthiocerol/phthiodiolone O-acyltransferase</fullName>
    </alternativeName>
    <alternativeName>
        <fullName evidence="11">Polyketide synthase-associated protein A5</fullName>
    </alternativeName>
</protein>
<dbReference type="EMBL" id="LQOY01000025">
    <property type="protein sequence ID" value="ORV95014.1"/>
    <property type="molecule type" value="Genomic_DNA"/>
</dbReference>
<evidence type="ECO:0000256" key="3">
    <source>
        <dbReference type="ARBA" id="ARBA00001907"/>
    </source>
</evidence>
<dbReference type="AlphaFoldDB" id="A0A1X1X825"/>
<keyword evidence="9 14" id="KW-0012">Acyltransferase</keyword>
<evidence type="ECO:0000256" key="4">
    <source>
        <dbReference type="ARBA" id="ARBA00006558"/>
    </source>
</evidence>
<evidence type="ECO:0000313" key="15">
    <source>
        <dbReference type="Proteomes" id="UP000193928"/>
    </source>
</evidence>
<dbReference type="InterPro" id="IPR052058">
    <property type="entry name" value="Alcohol_O-acetyltransferase"/>
</dbReference>
<dbReference type="PANTHER" id="PTHR28037">
    <property type="entry name" value="ALCOHOL O-ACETYLTRANSFERASE 1-RELATED"/>
    <property type="match status" value="1"/>
</dbReference>
<dbReference type="InterPro" id="IPR031641">
    <property type="entry name" value="PapA_C"/>
</dbReference>
<evidence type="ECO:0000256" key="12">
    <source>
        <dbReference type="ARBA" id="ARBA00033407"/>
    </source>
</evidence>
<dbReference type="Pfam" id="PF16911">
    <property type="entry name" value="PapA_C"/>
    <property type="match status" value="1"/>
</dbReference>
<comment type="caution">
    <text evidence="14">The sequence shown here is derived from an EMBL/GenBank/DDBJ whole genome shotgun (WGS) entry which is preliminary data.</text>
</comment>
<proteinExistence type="inferred from homology"/>
<evidence type="ECO:0000313" key="14">
    <source>
        <dbReference type="EMBL" id="ORV95014.1"/>
    </source>
</evidence>
<evidence type="ECO:0000256" key="11">
    <source>
        <dbReference type="ARBA" id="ARBA00032317"/>
    </source>
</evidence>
<keyword evidence="7" id="KW-0444">Lipid biosynthesis</keyword>
<evidence type="ECO:0000256" key="8">
    <source>
        <dbReference type="ARBA" id="ARBA00022679"/>
    </source>
</evidence>
<dbReference type="NCBIfam" id="NF006788">
    <property type="entry name" value="PRK09294.1-2"/>
    <property type="match status" value="1"/>
</dbReference>
<comment type="similarity">
    <text evidence="4">Belongs to the acyltransferase PapA5 family.</text>
</comment>
<dbReference type="RefSeq" id="WP_069434782.1">
    <property type="nucleotide sequence ID" value="NZ_JACKSU010000020.1"/>
</dbReference>
<dbReference type="Proteomes" id="UP000193928">
    <property type="component" value="Unassembled WGS sequence"/>
</dbReference>
<name>A0A1X1X825_MYCGO</name>
<evidence type="ECO:0000256" key="10">
    <source>
        <dbReference type="ARBA" id="ARBA00030465"/>
    </source>
</evidence>
<evidence type="ECO:0000259" key="13">
    <source>
        <dbReference type="Pfam" id="PF16911"/>
    </source>
</evidence>
<keyword evidence="8 14" id="KW-0808">Transferase</keyword>
<evidence type="ECO:0000256" key="7">
    <source>
        <dbReference type="ARBA" id="ARBA00022516"/>
    </source>
</evidence>